<sequence length="67" mass="7742">MGVFIPPLPETSRWESGTRKLRVYVRILRTKESGDSGPVGFCRPVTVTRRLRVYIRILRIPFADIPD</sequence>
<dbReference type="Gramene" id="PUZ69126">
    <property type="protein sequence ID" value="PUZ69126"/>
    <property type="gene ID" value="GQ55_2G085000"/>
</dbReference>
<protein>
    <submittedName>
        <fullName evidence="1">Uncharacterized protein</fullName>
    </submittedName>
</protein>
<organism evidence="1 2">
    <name type="scientific">Panicum hallii var. hallii</name>
    <dbReference type="NCBI Taxonomy" id="1504633"/>
    <lineage>
        <taxon>Eukaryota</taxon>
        <taxon>Viridiplantae</taxon>
        <taxon>Streptophyta</taxon>
        <taxon>Embryophyta</taxon>
        <taxon>Tracheophyta</taxon>
        <taxon>Spermatophyta</taxon>
        <taxon>Magnoliopsida</taxon>
        <taxon>Liliopsida</taxon>
        <taxon>Poales</taxon>
        <taxon>Poaceae</taxon>
        <taxon>PACMAD clade</taxon>
        <taxon>Panicoideae</taxon>
        <taxon>Panicodae</taxon>
        <taxon>Paniceae</taxon>
        <taxon>Panicinae</taxon>
        <taxon>Panicum</taxon>
        <taxon>Panicum sect. Panicum</taxon>
    </lineage>
</organism>
<gene>
    <name evidence="1" type="ORF">GQ55_2G085000</name>
</gene>
<dbReference type="Proteomes" id="UP000244336">
    <property type="component" value="Chromosome 2"/>
</dbReference>
<evidence type="ECO:0000313" key="2">
    <source>
        <dbReference type="Proteomes" id="UP000244336"/>
    </source>
</evidence>
<evidence type="ECO:0000313" key="1">
    <source>
        <dbReference type="EMBL" id="PUZ69126.1"/>
    </source>
</evidence>
<accession>A0A2T7EMT4</accession>
<keyword evidence="2" id="KW-1185">Reference proteome</keyword>
<name>A0A2T7EMT4_9POAL</name>
<reference evidence="1 2" key="1">
    <citation type="submission" date="2018-04" db="EMBL/GenBank/DDBJ databases">
        <title>WGS assembly of Panicum hallii var. hallii HAL2.</title>
        <authorList>
            <person name="Lovell J."/>
            <person name="Jenkins J."/>
            <person name="Lowry D."/>
            <person name="Mamidi S."/>
            <person name="Sreedasyam A."/>
            <person name="Weng X."/>
            <person name="Barry K."/>
            <person name="Bonette J."/>
            <person name="Campitelli B."/>
            <person name="Daum C."/>
            <person name="Gordon S."/>
            <person name="Gould B."/>
            <person name="Lipzen A."/>
            <person name="MacQueen A."/>
            <person name="Palacio-Mejia J."/>
            <person name="Plott C."/>
            <person name="Shakirov E."/>
            <person name="Shu S."/>
            <person name="Yoshinaga Y."/>
            <person name="Zane M."/>
            <person name="Rokhsar D."/>
            <person name="Grimwood J."/>
            <person name="Schmutz J."/>
            <person name="Juenger T."/>
        </authorList>
    </citation>
    <scope>NUCLEOTIDE SEQUENCE [LARGE SCALE GENOMIC DNA]</scope>
    <source>
        <strain evidence="2">cv. HAL2</strain>
    </source>
</reference>
<proteinExistence type="predicted"/>
<dbReference type="EMBL" id="CM009750">
    <property type="protein sequence ID" value="PUZ69126.1"/>
    <property type="molecule type" value="Genomic_DNA"/>
</dbReference>
<dbReference type="AlphaFoldDB" id="A0A2T7EMT4"/>